<dbReference type="RefSeq" id="WP_110125120.1">
    <property type="nucleotide sequence ID" value="NZ_QHLY01000004.1"/>
</dbReference>
<keyword evidence="2" id="KW-1185">Reference proteome</keyword>
<dbReference type="Proteomes" id="UP000246722">
    <property type="component" value="Unassembled WGS sequence"/>
</dbReference>
<accession>A0A318A479</accession>
<dbReference type="EMBL" id="QHLY01000004">
    <property type="protein sequence ID" value="PXA72792.1"/>
    <property type="molecule type" value="Genomic_DNA"/>
</dbReference>
<gene>
    <name evidence="1" type="ORF">CTB96_01435</name>
</gene>
<dbReference type="AlphaFoldDB" id="A0A318A479"/>
<reference evidence="1 2" key="1">
    <citation type="submission" date="2018-05" db="EMBL/GenBank/DDBJ databases">
        <title>Genetic diversity of glacier-inhabiting Cryobacterium bacteria in China and description of Cryobacterium mengkeensis sp. nov. and Arthrobacter glacialis sp. nov.</title>
        <authorList>
            <person name="Liu Q."/>
            <person name="Xin Y.-H."/>
        </authorList>
    </citation>
    <scope>NUCLEOTIDE SEQUENCE [LARGE SCALE GENOMIC DNA]</scope>
    <source>
        <strain evidence="1 2">SK-1</strain>
    </source>
</reference>
<evidence type="ECO:0000313" key="2">
    <source>
        <dbReference type="Proteomes" id="UP000246722"/>
    </source>
</evidence>
<protein>
    <submittedName>
        <fullName evidence="1">Uncharacterized protein</fullName>
    </submittedName>
</protein>
<proteinExistence type="predicted"/>
<dbReference type="OrthoDB" id="4965850at2"/>
<organism evidence="1 2">
    <name type="scientific">Cryobacterium arcticum</name>
    <dbReference type="NCBI Taxonomy" id="670052"/>
    <lineage>
        <taxon>Bacteria</taxon>
        <taxon>Bacillati</taxon>
        <taxon>Actinomycetota</taxon>
        <taxon>Actinomycetes</taxon>
        <taxon>Micrococcales</taxon>
        <taxon>Microbacteriaceae</taxon>
        <taxon>Cryobacterium</taxon>
    </lineage>
</organism>
<sequence>MTDERVVSLLTAARAHYAVPQARTLPEVEALLRTWGAAELPLESFAPNILDEFVDASLAVSLFTILDAPLLRGRATAEEQRHFDADSIEPFDPNEYGTDQAEWTTYSHQMETLERAIIVLEAAPTQHDRVGNFRVYGAAQWLRESLWAATGIVPRDPGWPDANSYLFGEAFTLAGRDPFAAAPI</sequence>
<comment type="caution">
    <text evidence="1">The sequence shown here is derived from an EMBL/GenBank/DDBJ whole genome shotgun (WGS) entry which is preliminary data.</text>
</comment>
<name>A0A318A479_9MICO</name>
<evidence type="ECO:0000313" key="1">
    <source>
        <dbReference type="EMBL" id="PXA72792.1"/>
    </source>
</evidence>